<comment type="cofactor">
    <cofactor evidence="1">
        <name>Mg(2+)</name>
        <dbReference type="ChEBI" id="CHEBI:18420"/>
    </cofactor>
</comment>
<dbReference type="EMBL" id="KV425979">
    <property type="protein sequence ID" value="KZV94029.1"/>
    <property type="molecule type" value="Genomic_DNA"/>
</dbReference>
<keyword evidence="5" id="KW-1185">Reference proteome</keyword>
<gene>
    <name evidence="4" type="ORF">EXIGLDRAFT_645479</name>
    <name evidence="3" type="ORF">EXIGLDRAFT_717366</name>
</gene>
<feature type="domain" description="PPM-type phosphatase" evidence="2">
    <location>
        <begin position="1"/>
        <end position="251"/>
    </location>
</feature>
<dbReference type="InterPro" id="IPR036457">
    <property type="entry name" value="PPM-type-like_dom_sf"/>
</dbReference>
<dbReference type="OrthoDB" id="60843at2759"/>
<comment type="catalytic activity">
    <reaction evidence="1">
        <text>O-phospho-L-seryl-[protein] + H2O = L-seryl-[protein] + phosphate</text>
        <dbReference type="Rhea" id="RHEA:20629"/>
        <dbReference type="Rhea" id="RHEA-COMP:9863"/>
        <dbReference type="Rhea" id="RHEA-COMP:11604"/>
        <dbReference type="ChEBI" id="CHEBI:15377"/>
        <dbReference type="ChEBI" id="CHEBI:29999"/>
        <dbReference type="ChEBI" id="CHEBI:43474"/>
        <dbReference type="ChEBI" id="CHEBI:83421"/>
        <dbReference type="EC" id="3.1.3.16"/>
    </reaction>
</comment>
<dbReference type="PANTHER" id="PTHR12320">
    <property type="entry name" value="PROTEIN PHOSPHATASE 2C"/>
    <property type="match status" value="1"/>
</dbReference>
<sequence length="255" mass="27692">MGVADGVGGWVQAGVDPSKFSQALMYHCHRYAQTSWAGEPPSDPTSEITEPIEGWELTPFDCIEAAHGAVLRDRAVDAGSSTACVVTMNAQSGLLRAANLGDSGFVILRSNSLFYHQEPQTRFFNCPRQLAKLPLVNDREGFSFSDSPRMAERYSTSLRSGDIVILYTDGVSDNVFEPELVSICALVSRAQSDNAPEEIQAQAMADRIIEYACACMWNKSRVSPFERAASRAGKYWPGGKPDDATTVVAIVTEGV</sequence>
<dbReference type="Gene3D" id="3.60.40.10">
    <property type="entry name" value="PPM-type phosphatase domain"/>
    <property type="match status" value="1"/>
</dbReference>
<accession>A0A165IH20</accession>
<organism evidence="3 5">
    <name type="scientific">Exidia glandulosa HHB12029</name>
    <dbReference type="NCBI Taxonomy" id="1314781"/>
    <lineage>
        <taxon>Eukaryota</taxon>
        <taxon>Fungi</taxon>
        <taxon>Dikarya</taxon>
        <taxon>Basidiomycota</taxon>
        <taxon>Agaricomycotina</taxon>
        <taxon>Agaricomycetes</taxon>
        <taxon>Auriculariales</taxon>
        <taxon>Exidiaceae</taxon>
        <taxon>Exidia</taxon>
    </lineage>
</organism>
<dbReference type="AlphaFoldDB" id="A0A165IH20"/>
<evidence type="ECO:0000313" key="5">
    <source>
        <dbReference type="Proteomes" id="UP000077266"/>
    </source>
</evidence>
<comment type="cofactor">
    <cofactor evidence="1">
        <name>Mn(2+)</name>
        <dbReference type="ChEBI" id="CHEBI:29035"/>
    </cofactor>
</comment>
<evidence type="ECO:0000313" key="3">
    <source>
        <dbReference type="EMBL" id="KZV93392.1"/>
    </source>
</evidence>
<dbReference type="PANTHER" id="PTHR12320:SF1">
    <property type="entry name" value="PROTEIN PHOSPHATASE PTC7 HOMOLOG"/>
    <property type="match status" value="1"/>
</dbReference>
<evidence type="ECO:0000256" key="1">
    <source>
        <dbReference type="RuleBase" id="RU366020"/>
    </source>
</evidence>
<keyword evidence="1" id="KW-0479">Metal-binding</keyword>
<dbReference type="InterPro" id="IPR039123">
    <property type="entry name" value="PPTC7"/>
</dbReference>
<protein>
    <recommendedName>
        <fullName evidence="1">Protein phosphatase</fullName>
        <ecNumber evidence="1">3.1.3.16</ecNumber>
    </recommendedName>
</protein>
<dbReference type="InterPro" id="IPR001932">
    <property type="entry name" value="PPM-type_phosphatase-like_dom"/>
</dbReference>
<dbReference type="STRING" id="1314781.A0A165IH20"/>
<dbReference type="SUPFAM" id="SSF81606">
    <property type="entry name" value="PP2C-like"/>
    <property type="match status" value="1"/>
</dbReference>
<comment type="catalytic activity">
    <reaction evidence="1">
        <text>O-phospho-L-threonyl-[protein] + H2O = L-threonyl-[protein] + phosphate</text>
        <dbReference type="Rhea" id="RHEA:47004"/>
        <dbReference type="Rhea" id="RHEA-COMP:11060"/>
        <dbReference type="Rhea" id="RHEA-COMP:11605"/>
        <dbReference type="ChEBI" id="CHEBI:15377"/>
        <dbReference type="ChEBI" id="CHEBI:30013"/>
        <dbReference type="ChEBI" id="CHEBI:43474"/>
        <dbReference type="ChEBI" id="CHEBI:61977"/>
        <dbReference type="EC" id="3.1.3.16"/>
    </reaction>
</comment>
<proteinExistence type="inferred from homology"/>
<keyword evidence="1" id="KW-0464">Manganese</keyword>
<reference evidence="3 5" key="1">
    <citation type="journal article" date="2016" name="Mol. Biol. Evol.">
        <title>Comparative Genomics of Early-Diverging Mushroom-Forming Fungi Provides Insights into the Origins of Lignocellulose Decay Capabilities.</title>
        <authorList>
            <person name="Nagy L.G."/>
            <person name="Riley R."/>
            <person name="Tritt A."/>
            <person name="Adam C."/>
            <person name="Daum C."/>
            <person name="Floudas D."/>
            <person name="Sun H."/>
            <person name="Yadav J.S."/>
            <person name="Pangilinan J."/>
            <person name="Larsson K.H."/>
            <person name="Matsuura K."/>
            <person name="Barry K."/>
            <person name="Labutti K."/>
            <person name="Kuo R."/>
            <person name="Ohm R.A."/>
            <person name="Bhattacharya S.S."/>
            <person name="Shirouzu T."/>
            <person name="Yoshinaga Y."/>
            <person name="Martin F.M."/>
            <person name="Grigoriev I.V."/>
            <person name="Hibbett D.S."/>
        </authorList>
    </citation>
    <scope>NUCLEOTIDE SEQUENCE [LARGE SCALE GENOMIC DNA]</scope>
    <source>
        <strain evidence="3 5">HHB12029</strain>
    </source>
</reference>
<dbReference type="EC" id="3.1.3.16" evidence="1"/>
<dbReference type="PROSITE" id="PS51746">
    <property type="entry name" value="PPM_2"/>
    <property type="match status" value="1"/>
</dbReference>
<dbReference type="GO" id="GO:0004722">
    <property type="term" value="F:protein serine/threonine phosphatase activity"/>
    <property type="evidence" value="ECO:0007669"/>
    <property type="project" value="UniProtKB-EC"/>
</dbReference>
<comment type="similarity">
    <text evidence="1">Belongs to the PP2C family.</text>
</comment>
<keyword evidence="1" id="KW-0904">Protein phosphatase</keyword>
<name>A0A165IH20_EXIGL</name>
<keyword evidence="1" id="KW-0378">Hydrolase</keyword>
<dbReference type="GO" id="GO:0046872">
    <property type="term" value="F:metal ion binding"/>
    <property type="evidence" value="ECO:0007669"/>
    <property type="project" value="UniProtKB-UniRule"/>
</dbReference>
<keyword evidence="1" id="KW-0460">Magnesium</keyword>
<evidence type="ECO:0000313" key="4">
    <source>
        <dbReference type="EMBL" id="KZV94029.1"/>
    </source>
</evidence>
<evidence type="ECO:0000259" key="2">
    <source>
        <dbReference type="PROSITE" id="PS51746"/>
    </source>
</evidence>
<dbReference type="Proteomes" id="UP000077266">
    <property type="component" value="Unassembled WGS sequence"/>
</dbReference>
<dbReference type="EMBL" id="KV425991">
    <property type="protein sequence ID" value="KZV93392.1"/>
    <property type="molecule type" value="Genomic_DNA"/>
</dbReference>
<dbReference type="FunCoup" id="A0A165IH20">
    <property type="interactions" value="273"/>
</dbReference>